<evidence type="ECO:0000313" key="2">
    <source>
        <dbReference type="EMBL" id="RGS16476.1"/>
    </source>
</evidence>
<feature type="transmembrane region" description="Helical" evidence="1">
    <location>
        <begin position="40"/>
        <end position="60"/>
    </location>
</feature>
<dbReference type="AlphaFoldDB" id="A0A3R5YQ38"/>
<proteinExistence type="predicted"/>
<evidence type="ECO:0000256" key="1">
    <source>
        <dbReference type="SAM" id="Phobius"/>
    </source>
</evidence>
<keyword evidence="1" id="KW-1133">Transmembrane helix</keyword>
<reference evidence="2 3" key="1">
    <citation type="submission" date="2018-08" db="EMBL/GenBank/DDBJ databases">
        <title>A genome reference for cultivated species of the human gut microbiota.</title>
        <authorList>
            <person name="Zou Y."/>
            <person name="Xue W."/>
            <person name="Luo G."/>
        </authorList>
    </citation>
    <scope>NUCLEOTIDE SEQUENCE [LARGE SCALE GENOMIC DNA]</scope>
    <source>
        <strain evidence="2 3">AF24-12</strain>
    </source>
</reference>
<dbReference type="EMBL" id="QRVA01000012">
    <property type="protein sequence ID" value="RGS16476.1"/>
    <property type="molecule type" value="Genomic_DNA"/>
</dbReference>
<gene>
    <name evidence="2" type="ORF">DWY11_06520</name>
</gene>
<protein>
    <submittedName>
        <fullName evidence="2">Uncharacterized protein</fullName>
    </submittedName>
</protein>
<accession>A0A3R5YQ38</accession>
<sequence>MVTIFIESISNQNNDKHPVWQKILDIERYEREKDGFVTVFPFHSFLFGIIYIKICFLVQIEKTPQRFLKTFFKLMVILLPFYFFVSFFFSTFANVILNTIFLP</sequence>
<comment type="caution">
    <text evidence="2">The sequence shown here is derived from an EMBL/GenBank/DDBJ whole genome shotgun (WGS) entry which is preliminary data.</text>
</comment>
<name>A0A3R5YQ38_9BACT</name>
<evidence type="ECO:0000313" key="3">
    <source>
        <dbReference type="Proteomes" id="UP000283872"/>
    </source>
</evidence>
<dbReference type="Proteomes" id="UP000283872">
    <property type="component" value="Unassembled WGS sequence"/>
</dbReference>
<feature type="transmembrane region" description="Helical" evidence="1">
    <location>
        <begin position="72"/>
        <end position="97"/>
    </location>
</feature>
<keyword evidence="1" id="KW-0812">Transmembrane</keyword>
<organism evidence="2 3">
    <name type="scientific">Segatella copri</name>
    <dbReference type="NCBI Taxonomy" id="165179"/>
    <lineage>
        <taxon>Bacteria</taxon>
        <taxon>Pseudomonadati</taxon>
        <taxon>Bacteroidota</taxon>
        <taxon>Bacteroidia</taxon>
        <taxon>Bacteroidales</taxon>
        <taxon>Prevotellaceae</taxon>
        <taxon>Segatella</taxon>
    </lineage>
</organism>
<keyword evidence="1" id="KW-0472">Membrane</keyword>